<protein>
    <submittedName>
        <fullName evidence="3">Ferrous iron transport protein B</fullName>
    </submittedName>
</protein>
<dbReference type="GO" id="GO:0015093">
    <property type="term" value="F:ferrous iron transmembrane transporter activity"/>
    <property type="evidence" value="ECO:0007669"/>
    <property type="project" value="TreeGrafter"/>
</dbReference>
<feature type="non-terminal residue" evidence="3">
    <location>
        <position position="1"/>
    </location>
</feature>
<gene>
    <name evidence="3" type="ORF">LEA_00554</name>
</gene>
<feature type="transmembrane region" description="Helical" evidence="1">
    <location>
        <begin position="118"/>
        <end position="140"/>
    </location>
</feature>
<sequence>FIVFFLLYGSFRHLVITFNIVSDSKDSILALIGGVIAPIFAPLGFGDWRASTALITGFTAKESVVSTMTVLLGGSPVATMFNTHSAIVFLVFTLLYTPCVAAITSVKRELGGKWAIGVVALQCGIAWIIAFLVKLILIAAGV</sequence>
<dbReference type="Pfam" id="PF07670">
    <property type="entry name" value="Gate"/>
    <property type="match status" value="1"/>
</dbReference>
<reference evidence="3" key="1">
    <citation type="journal article" date="2013" name="Environ. Microbiol.">
        <title>Microbiota from the distal guts of lean and obese adolescents exhibit partial functional redundancy besides clear differences in community structure.</title>
        <authorList>
            <person name="Ferrer M."/>
            <person name="Ruiz A."/>
            <person name="Lanza F."/>
            <person name="Haange S.B."/>
            <person name="Oberbach A."/>
            <person name="Till H."/>
            <person name="Bargiela R."/>
            <person name="Campoy C."/>
            <person name="Segura M.T."/>
            <person name="Richter M."/>
            <person name="von Bergen M."/>
            <person name="Seifert J."/>
            <person name="Suarez A."/>
        </authorList>
    </citation>
    <scope>NUCLEOTIDE SEQUENCE</scope>
</reference>
<dbReference type="PANTHER" id="PTHR43185:SF1">
    <property type="entry name" value="FE(2+) TRANSPORTER FEOB"/>
    <property type="match status" value="1"/>
</dbReference>
<dbReference type="InterPro" id="IPR011642">
    <property type="entry name" value="Gate_dom"/>
</dbReference>
<keyword evidence="1" id="KW-0812">Transmembrane</keyword>
<keyword evidence="1" id="KW-0472">Membrane</keyword>
<feature type="transmembrane region" description="Helical" evidence="1">
    <location>
        <begin position="28"/>
        <end position="46"/>
    </location>
</feature>
<keyword evidence="1" id="KW-1133">Transmembrane helix</keyword>
<feature type="transmembrane region" description="Helical" evidence="1">
    <location>
        <begin position="86"/>
        <end position="106"/>
    </location>
</feature>
<dbReference type="EMBL" id="AJWY01000394">
    <property type="protein sequence ID" value="EKC81236.1"/>
    <property type="molecule type" value="Genomic_DNA"/>
</dbReference>
<comment type="caution">
    <text evidence="3">The sequence shown here is derived from an EMBL/GenBank/DDBJ whole genome shotgun (WGS) entry which is preliminary data.</text>
</comment>
<dbReference type="InterPro" id="IPR050860">
    <property type="entry name" value="FeoB_GTPase"/>
</dbReference>
<proteinExistence type="predicted"/>
<organism evidence="3">
    <name type="scientific">human gut metagenome</name>
    <dbReference type="NCBI Taxonomy" id="408170"/>
    <lineage>
        <taxon>unclassified sequences</taxon>
        <taxon>metagenomes</taxon>
        <taxon>organismal metagenomes</taxon>
    </lineage>
</organism>
<name>K1VBC9_9ZZZZ</name>
<dbReference type="AlphaFoldDB" id="K1VBC9"/>
<dbReference type="PANTHER" id="PTHR43185">
    <property type="entry name" value="FERROUS IRON TRANSPORT PROTEIN B"/>
    <property type="match status" value="1"/>
</dbReference>
<accession>K1VBC9</accession>
<evidence type="ECO:0000259" key="2">
    <source>
        <dbReference type="Pfam" id="PF07670"/>
    </source>
</evidence>
<evidence type="ECO:0000256" key="1">
    <source>
        <dbReference type="SAM" id="Phobius"/>
    </source>
</evidence>
<dbReference type="GO" id="GO:0005886">
    <property type="term" value="C:plasma membrane"/>
    <property type="evidence" value="ECO:0007669"/>
    <property type="project" value="TreeGrafter"/>
</dbReference>
<evidence type="ECO:0000313" key="3">
    <source>
        <dbReference type="EMBL" id="EKC81236.1"/>
    </source>
</evidence>
<feature type="domain" description="Nucleoside transporter/FeoB GTPase Gate" evidence="2">
    <location>
        <begin position="13"/>
        <end position="112"/>
    </location>
</feature>